<feature type="active site" description="Proton acceptor" evidence="7">
    <location>
        <position position="240"/>
    </location>
</feature>
<keyword evidence="2 7" id="KW-0028">Amino-acid biosynthesis</keyword>
<dbReference type="CDD" id="cd03131">
    <property type="entry name" value="GATase1_HTS"/>
    <property type="match status" value="1"/>
</dbReference>
<comment type="similarity">
    <text evidence="7">Belongs to the MetA family.</text>
</comment>
<gene>
    <name evidence="8" type="primary">metA</name>
    <name evidence="7" type="synonym">metAA</name>
    <name evidence="8" type="ORF">HMPREF0061_0301</name>
</gene>
<keyword evidence="9" id="KW-1185">Reference proteome</keyword>
<reference evidence="8 9" key="1">
    <citation type="submission" date="2010-04" db="EMBL/GenBank/DDBJ databases">
        <authorList>
            <person name="Muzny D."/>
            <person name="Qin X."/>
            <person name="Deng J."/>
            <person name="Jiang H."/>
            <person name="Liu Y."/>
            <person name="Qu J."/>
            <person name="Song X.-Z."/>
            <person name="Zhang L."/>
            <person name="Thornton R."/>
            <person name="Coyle M."/>
            <person name="Francisco L."/>
            <person name="Jackson L."/>
            <person name="Javaid M."/>
            <person name="Korchina V."/>
            <person name="Kovar C."/>
            <person name="Mata R."/>
            <person name="Mathew T."/>
            <person name="Ngo R."/>
            <person name="Nguyen L."/>
            <person name="Nguyen N."/>
            <person name="Okwuonu G."/>
            <person name="Ongeri F."/>
            <person name="Pham C."/>
            <person name="Simmons D."/>
            <person name="Wilczek-Boney K."/>
            <person name="Hale W."/>
            <person name="Jakkamsetti A."/>
            <person name="Pham P."/>
            <person name="Ruth R."/>
            <person name="San Lucas F."/>
            <person name="Warren J."/>
            <person name="Zhang J."/>
            <person name="Zhao Z."/>
            <person name="Zhou C."/>
            <person name="Zhu D."/>
            <person name="Lee S."/>
            <person name="Bess C."/>
            <person name="Blankenburg K."/>
            <person name="Forbes L."/>
            <person name="Fu Q."/>
            <person name="Gubbala S."/>
            <person name="Hirani K."/>
            <person name="Jayaseelan J.C."/>
            <person name="Lara F."/>
            <person name="Munidasa M."/>
            <person name="Palculict T."/>
            <person name="Patil S."/>
            <person name="Pu L.-L."/>
            <person name="Saada N."/>
            <person name="Tang L."/>
            <person name="Weissenberger G."/>
            <person name="Zhu Y."/>
            <person name="Hemphill L."/>
            <person name="Shang Y."/>
            <person name="Youmans B."/>
            <person name="Ayvaz T."/>
            <person name="Ross M."/>
            <person name="Santibanez J."/>
            <person name="Aqrawi P."/>
            <person name="Gross S."/>
            <person name="Joshi V."/>
            <person name="Fowler G."/>
            <person name="Nazareth L."/>
            <person name="Reid J."/>
            <person name="Worley K."/>
            <person name="Petrosino J."/>
            <person name="Highlander S."/>
            <person name="Gibbs R."/>
            <person name="Gibbs R."/>
        </authorList>
    </citation>
    <scope>NUCLEOTIDE SEQUENCE [LARGE SCALE GENOMIC DNA]</scope>
    <source>
        <strain evidence="8 9">ATCC 11563</strain>
    </source>
</reference>
<dbReference type="InterPro" id="IPR033752">
    <property type="entry name" value="MetA_family"/>
</dbReference>
<feature type="binding site" evidence="7">
    <location>
        <position position="168"/>
    </location>
    <ligand>
        <name>substrate</name>
    </ligand>
</feature>
<dbReference type="HAMAP" id="MF_00295">
    <property type="entry name" value="MetA_acyltransf"/>
    <property type="match status" value="1"/>
</dbReference>
<dbReference type="InterPro" id="IPR005697">
    <property type="entry name" value="HST_MetA"/>
</dbReference>
<comment type="catalytic activity">
    <reaction evidence="6 7">
        <text>L-homoserine + acetyl-CoA = O-acetyl-L-homoserine + CoA</text>
        <dbReference type="Rhea" id="RHEA:13701"/>
        <dbReference type="ChEBI" id="CHEBI:57287"/>
        <dbReference type="ChEBI" id="CHEBI:57288"/>
        <dbReference type="ChEBI" id="CHEBI:57476"/>
        <dbReference type="ChEBI" id="CHEBI:57716"/>
        <dbReference type="EC" id="2.3.1.31"/>
    </reaction>
</comment>
<organism evidence="8 9">
    <name type="scientific">Aerococcus viridans (strain ATCC 11563 / DSM 20340 / CCUG 4311 / JCM 20461 / NBRC 12219 / NCTC 8251 / M1)</name>
    <dbReference type="NCBI Taxonomy" id="655812"/>
    <lineage>
        <taxon>Bacteria</taxon>
        <taxon>Bacillati</taxon>
        <taxon>Bacillota</taxon>
        <taxon>Bacilli</taxon>
        <taxon>Lactobacillales</taxon>
        <taxon>Aerococcaceae</taxon>
        <taxon>Aerococcus</taxon>
    </lineage>
</organism>
<dbReference type="GO" id="GO:0008899">
    <property type="term" value="F:homoserine O-succinyltransferase activity"/>
    <property type="evidence" value="ECO:0007669"/>
    <property type="project" value="UniProtKB-EC"/>
</dbReference>
<comment type="function">
    <text evidence="7">Transfers an acetyl group from acetyl-CoA to L-homoserine, forming acetyl-L-homoserine.</text>
</comment>
<dbReference type="SUPFAM" id="SSF52317">
    <property type="entry name" value="Class I glutamine amidotransferase-like"/>
    <property type="match status" value="1"/>
</dbReference>
<proteinExistence type="inferred from homology"/>
<comment type="caution">
    <text evidence="8">The sequence shown here is derived from an EMBL/GenBank/DDBJ whole genome shotgun (WGS) entry which is preliminary data.</text>
</comment>
<keyword evidence="3 7" id="KW-0808">Transferase</keyword>
<dbReference type="EMBL" id="ADNT01000026">
    <property type="protein sequence ID" value="EFG50344.1"/>
    <property type="molecule type" value="Genomic_DNA"/>
</dbReference>
<feature type="site" description="Important for acyl-CoA specificity" evidence="7">
    <location>
        <position position="116"/>
    </location>
</feature>
<comment type="pathway">
    <text evidence="7">Amino-acid biosynthesis; L-methionine biosynthesis via de novo pathway; O-acetyl-L-homoserine from L-homoserine: step 1/1.</text>
</comment>
<dbReference type="NCBIfam" id="TIGR01001">
    <property type="entry name" value="metA"/>
    <property type="match status" value="1"/>
</dbReference>
<dbReference type="Gene3D" id="3.40.50.880">
    <property type="match status" value="1"/>
</dbReference>
<keyword evidence="4 7" id="KW-0486">Methionine biosynthesis</keyword>
<evidence type="ECO:0000256" key="3">
    <source>
        <dbReference type="ARBA" id="ARBA00022679"/>
    </source>
</evidence>
<feature type="active site" evidence="7">
    <location>
        <position position="242"/>
    </location>
</feature>
<dbReference type="PANTHER" id="PTHR20919">
    <property type="entry name" value="HOMOSERINE O-SUCCINYLTRANSFERASE"/>
    <property type="match status" value="1"/>
</dbReference>
<sequence>MEGISMPIKVVQDLPALQKLTQENIFVMDERRATMQDFRTLEVVIVNLMPTKEATEEQLLRLLSNSPLQVNVTFIHMQSHQAAHISENHLKEFYRTFDQIKDRYFDGMIITGAPVEHLDFEKVNYWDELVSIMEWSNNHVFSTLHICWGAQAALYHHYGIGKKPLDKKLFGIYEQELRDKKVSLVRGMDELFYMPHSRHTTVPTESFEQSPDLEILAGSEETGVSIAQSTDSRFVFIFGHAEYDAETLGKEYKRDVEAGKPIELPVNYYPGNNPEKTPKLKWRTAANTIYANWLNYYVYQVTPFVIEQISDSWQGK</sequence>
<evidence type="ECO:0000256" key="4">
    <source>
        <dbReference type="ARBA" id="ARBA00023167"/>
    </source>
</evidence>
<comment type="subcellular location">
    <subcellularLocation>
        <location evidence="7">Cytoplasm</location>
    </subcellularLocation>
</comment>
<evidence type="ECO:0000256" key="5">
    <source>
        <dbReference type="ARBA" id="ARBA00023315"/>
    </source>
</evidence>
<dbReference type="PIRSF" id="PIRSF000450">
    <property type="entry name" value="H_ser_succinyltr"/>
    <property type="match status" value="1"/>
</dbReference>
<dbReference type="InterPro" id="IPR029062">
    <property type="entry name" value="Class_I_gatase-like"/>
</dbReference>
<evidence type="ECO:0000256" key="2">
    <source>
        <dbReference type="ARBA" id="ARBA00022605"/>
    </source>
</evidence>
<feature type="binding site" evidence="7">
    <location>
        <position position="197"/>
    </location>
    <ligand>
        <name>substrate</name>
    </ligand>
</feature>
<dbReference type="Pfam" id="PF04204">
    <property type="entry name" value="HTS"/>
    <property type="match status" value="1"/>
</dbReference>
<dbReference type="PANTHER" id="PTHR20919:SF0">
    <property type="entry name" value="HOMOSERINE O-SUCCINYLTRANSFERASE"/>
    <property type="match status" value="1"/>
</dbReference>
<accession>A0ABP2IDQ6</accession>
<dbReference type="Proteomes" id="UP000003764">
    <property type="component" value="Unassembled WGS sequence"/>
</dbReference>
<feature type="binding site" evidence="7">
    <location>
        <position position="254"/>
    </location>
    <ligand>
        <name>substrate</name>
    </ligand>
</feature>
<evidence type="ECO:0000313" key="8">
    <source>
        <dbReference type="EMBL" id="EFG50344.1"/>
    </source>
</evidence>
<evidence type="ECO:0000256" key="6">
    <source>
        <dbReference type="ARBA" id="ARBA00049043"/>
    </source>
</evidence>
<feature type="active site" description="Acyl-thioester intermediate" evidence="7">
    <location>
        <position position="147"/>
    </location>
</feature>
<evidence type="ECO:0000256" key="1">
    <source>
        <dbReference type="ARBA" id="ARBA00022490"/>
    </source>
</evidence>
<dbReference type="EC" id="2.3.1.31" evidence="7"/>
<keyword evidence="5 7" id="KW-0012">Acyltransferase</keyword>
<evidence type="ECO:0000256" key="7">
    <source>
        <dbReference type="HAMAP-Rule" id="MF_00295"/>
    </source>
</evidence>
<name>A0ABP2IDQ6_AERVM</name>
<comment type="caution">
    <text evidence="7">Lacks conserved residue(s) required for the propagation of feature annotation.</text>
</comment>
<keyword evidence="1 7" id="KW-0963">Cytoplasm</keyword>
<evidence type="ECO:0000313" key="9">
    <source>
        <dbReference type="Proteomes" id="UP000003764"/>
    </source>
</evidence>
<feature type="site" description="Important for substrate specificity" evidence="7">
    <location>
        <position position="197"/>
    </location>
</feature>
<protein>
    <recommendedName>
        <fullName evidence="7">Homoserine O-acetyltransferase</fullName>
        <shortName evidence="7">HAT</shortName>
        <ecNumber evidence="7">2.3.1.31</ecNumber>
    </recommendedName>
    <alternativeName>
        <fullName evidence="7">Homoserine transacetylase</fullName>
        <shortName evidence="7">HTA</shortName>
    </alternativeName>
</protein>